<feature type="domain" description="HTH cro/C1-type" evidence="1">
    <location>
        <begin position="7"/>
        <end position="31"/>
    </location>
</feature>
<dbReference type="Proteomes" id="UP000824229">
    <property type="component" value="Unassembled WGS sequence"/>
</dbReference>
<dbReference type="Gene3D" id="1.10.260.40">
    <property type="entry name" value="lambda repressor-like DNA-binding domains"/>
    <property type="match status" value="1"/>
</dbReference>
<evidence type="ECO:0000259" key="1">
    <source>
        <dbReference type="PROSITE" id="PS50943"/>
    </source>
</evidence>
<dbReference type="AlphaFoldDB" id="A0A9E2KBW1"/>
<dbReference type="CDD" id="cd00093">
    <property type="entry name" value="HTH_XRE"/>
    <property type="match status" value="1"/>
</dbReference>
<evidence type="ECO:0000313" key="2">
    <source>
        <dbReference type="EMBL" id="MBU3803766.1"/>
    </source>
</evidence>
<comment type="caution">
    <text evidence="2">The sequence shown here is derived from an EMBL/GenBank/DDBJ whole genome shotgun (WGS) entry which is preliminary data.</text>
</comment>
<dbReference type="PROSITE" id="PS50943">
    <property type="entry name" value="HTH_CROC1"/>
    <property type="match status" value="1"/>
</dbReference>
<dbReference type="InterPro" id="IPR001387">
    <property type="entry name" value="Cro/C1-type_HTH"/>
</dbReference>
<evidence type="ECO:0000313" key="3">
    <source>
        <dbReference type="Proteomes" id="UP000824229"/>
    </source>
</evidence>
<accession>A0A9E2KBW1</accession>
<proteinExistence type="predicted"/>
<reference evidence="2" key="1">
    <citation type="journal article" date="2021" name="PeerJ">
        <title>Extensive microbial diversity within the chicken gut microbiome revealed by metagenomics and culture.</title>
        <authorList>
            <person name="Gilroy R."/>
            <person name="Ravi A."/>
            <person name="Getino M."/>
            <person name="Pursley I."/>
            <person name="Horton D.L."/>
            <person name="Alikhan N.F."/>
            <person name="Baker D."/>
            <person name="Gharbi K."/>
            <person name="Hall N."/>
            <person name="Watson M."/>
            <person name="Adriaenssens E.M."/>
            <person name="Foster-Nyarko E."/>
            <person name="Jarju S."/>
            <person name="Secka A."/>
            <person name="Antonio M."/>
            <person name="Oren A."/>
            <person name="Chaudhuri R.R."/>
            <person name="La Ragione R."/>
            <person name="Hildebrand F."/>
            <person name="Pallen M.J."/>
        </authorList>
    </citation>
    <scope>NUCLEOTIDE SEQUENCE</scope>
    <source>
        <strain evidence="2">B5-657</strain>
    </source>
</reference>
<dbReference type="Pfam" id="PF01381">
    <property type="entry name" value="HTH_3"/>
    <property type="match status" value="1"/>
</dbReference>
<dbReference type="SUPFAM" id="SSF47413">
    <property type="entry name" value="lambda repressor-like DNA-binding domains"/>
    <property type="match status" value="1"/>
</dbReference>
<organism evidence="2 3">
    <name type="scientific">Candidatus Cellulosilyticum pullistercoris</name>
    <dbReference type="NCBI Taxonomy" id="2838521"/>
    <lineage>
        <taxon>Bacteria</taxon>
        <taxon>Bacillati</taxon>
        <taxon>Bacillota</taxon>
        <taxon>Clostridia</taxon>
        <taxon>Lachnospirales</taxon>
        <taxon>Cellulosilyticaceae</taxon>
        <taxon>Cellulosilyticum</taxon>
    </lineage>
</organism>
<sequence>MPLLNCVKKYREEKGMSQTELGKLCGVSRQT</sequence>
<dbReference type="InterPro" id="IPR010982">
    <property type="entry name" value="Lambda_DNA-bd_dom_sf"/>
</dbReference>
<dbReference type="GO" id="GO:0003677">
    <property type="term" value="F:DNA binding"/>
    <property type="evidence" value="ECO:0007669"/>
    <property type="project" value="InterPro"/>
</dbReference>
<reference evidence="2" key="2">
    <citation type="submission" date="2021-04" db="EMBL/GenBank/DDBJ databases">
        <authorList>
            <person name="Gilroy R."/>
        </authorList>
    </citation>
    <scope>NUCLEOTIDE SEQUENCE</scope>
    <source>
        <strain evidence="2">B5-657</strain>
    </source>
</reference>
<name>A0A9E2KBW1_9FIRM</name>
<protein>
    <submittedName>
        <fullName evidence="2">Helix-turn-helix domain-containing protein</fullName>
    </submittedName>
</protein>
<gene>
    <name evidence="2" type="ORF">H9872_03275</name>
</gene>
<dbReference type="EMBL" id="JAHLFQ010000063">
    <property type="protein sequence ID" value="MBU3803766.1"/>
    <property type="molecule type" value="Genomic_DNA"/>
</dbReference>
<feature type="non-terminal residue" evidence="2">
    <location>
        <position position="31"/>
    </location>
</feature>